<name>A0A8J6XUW6_9CYAN</name>
<dbReference type="Pfam" id="PF00085">
    <property type="entry name" value="Thioredoxin"/>
    <property type="match status" value="1"/>
</dbReference>
<dbReference type="InterPro" id="IPR036249">
    <property type="entry name" value="Thioredoxin-like_sf"/>
</dbReference>
<evidence type="ECO:0000256" key="5">
    <source>
        <dbReference type="ARBA" id="ARBA00023284"/>
    </source>
</evidence>
<dbReference type="PROSITE" id="PS51352">
    <property type="entry name" value="THIOREDOXIN_2"/>
    <property type="match status" value="1"/>
</dbReference>
<dbReference type="Proteomes" id="UP000629098">
    <property type="component" value="Unassembled WGS sequence"/>
</dbReference>
<dbReference type="GO" id="GO:0015035">
    <property type="term" value="F:protein-disulfide reductase activity"/>
    <property type="evidence" value="ECO:0007669"/>
    <property type="project" value="UniProtKB-UniRule"/>
</dbReference>
<sequence>MSIKKQFSNFQELIANTNTPVLVSFYATWCGYCKTLAPILDQVKAQMGSRIQVVKIDSEKYPQLASQYQVQALPTTLVFVDGELASRIKGVMQASDLMQHLTKFL</sequence>
<keyword evidence="2" id="KW-0813">Transport</keyword>
<comment type="caution">
    <text evidence="10">The sequence shown here is derived from an EMBL/GenBank/DDBJ whole genome shotgun (WGS) entry which is preliminary data.</text>
</comment>
<organism evidence="10 11">
    <name type="scientific">Iningainema tapete BLCC-T55</name>
    <dbReference type="NCBI Taxonomy" id="2748662"/>
    <lineage>
        <taxon>Bacteria</taxon>
        <taxon>Bacillati</taxon>
        <taxon>Cyanobacteriota</taxon>
        <taxon>Cyanophyceae</taxon>
        <taxon>Nostocales</taxon>
        <taxon>Scytonemataceae</taxon>
        <taxon>Iningainema tapete</taxon>
    </lineage>
</organism>
<keyword evidence="3" id="KW-0249">Electron transport</keyword>
<dbReference type="EMBL" id="JACXAE010000134">
    <property type="protein sequence ID" value="MBD2778795.1"/>
    <property type="molecule type" value="Genomic_DNA"/>
</dbReference>
<dbReference type="InterPro" id="IPR005746">
    <property type="entry name" value="Thioredoxin"/>
</dbReference>
<evidence type="ECO:0000259" key="9">
    <source>
        <dbReference type="PROSITE" id="PS51352"/>
    </source>
</evidence>
<comment type="similarity">
    <text evidence="1 7">Belongs to the thioredoxin family.</text>
</comment>
<evidence type="ECO:0000256" key="6">
    <source>
        <dbReference type="NCBIfam" id="TIGR01068"/>
    </source>
</evidence>
<evidence type="ECO:0000256" key="8">
    <source>
        <dbReference type="PIRSR" id="PIRSR000077-4"/>
    </source>
</evidence>
<proteinExistence type="inferred from homology"/>
<protein>
    <recommendedName>
        <fullName evidence="6 7">Thioredoxin</fullName>
    </recommendedName>
</protein>
<keyword evidence="4 8" id="KW-1015">Disulfide bond</keyword>
<dbReference type="PROSITE" id="PS00194">
    <property type="entry name" value="THIOREDOXIN_1"/>
    <property type="match status" value="1"/>
</dbReference>
<dbReference type="GO" id="GO:0005737">
    <property type="term" value="C:cytoplasm"/>
    <property type="evidence" value="ECO:0007669"/>
    <property type="project" value="TreeGrafter"/>
</dbReference>
<gene>
    <name evidence="10" type="primary">trxA</name>
    <name evidence="10" type="ORF">ICL16_43820</name>
</gene>
<dbReference type="NCBIfam" id="TIGR01068">
    <property type="entry name" value="thioredoxin"/>
    <property type="match status" value="1"/>
</dbReference>
<dbReference type="RefSeq" id="WP_190838895.1">
    <property type="nucleotide sequence ID" value="NZ_CAWPPI010000134.1"/>
</dbReference>
<dbReference type="AlphaFoldDB" id="A0A8J6XUW6"/>
<evidence type="ECO:0000256" key="7">
    <source>
        <dbReference type="PIRNR" id="PIRNR000077"/>
    </source>
</evidence>
<keyword evidence="11" id="KW-1185">Reference proteome</keyword>
<keyword evidence="5 8" id="KW-0676">Redox-active center</keyword>
<accession>A0A8J6XUW6</accession>
<dbReference type="Gene3D" id="3.40.30.10">
    <property type="entry name" value="Glutaredoxin"/>
    <property type="match status" value="1"/>
</dbReference>
<dbReference type="InterPro" id="IPR017937">
    <property type="entry name" value="Thioredoxin_CS"/>
</dbReference>
<dbReference type="PANTHER" id="PTHR45663">
    <property type="entry name" value="GEO12009P1"/>
    <property type="match status" value="1"/>
</dbReference>
<feature type="disulfide bond" description="Redox-active" evidence="8">
    <location>
        <begin position="30"/>
        <end position="33"/>
    </location>
</feature>
<dbReference type="SUPFAM" id="SSF52833">
    <property type="entry name" value="Thioredoxin-like"/>
    <property type="match status" value="1"/>
</dbReference>
<evidence type="ECO:0000256" key="4">
    <source>
        <dbReference type="ARBA" id="ARBA00023157"/>
    </source>
</evidence>
<evidence type="ECO:0000256" key="1">
    <source>
        <dbReference type="ARBA" id="ARBA00008987"/>
    </source>
</evidence>
<dbReference type="InterPro" id="IPR013766">
    <property type="entry name" value="Thioredoxin_domain"/>
</dbReference>
<dbReference type="CDD" id="cd02947">
    <property type="entry name" value="TRX_family"/>
    <property type="match status" value="1"/>
</dbReference>
<dbReference type="FunFam" id="3.40.30.10:FF:000001">
    <property type="entry name" value="Thioredoxin"/>
    <property type="match status" value="1"/>
</dbReference>
<evidence type="ECO:0000313" key="10">
    <source>
        <dbReference type="EMBL" id="MBD2778795.1"/>
    </source>
</evidence>
<feature type="domain" description="Thioredoxin" evidence="9">
    <location>
        <begin position="1"/>
        <end position="105"/>
    </location>
</feature>
<reference evidence="10" key="1">
    <citation type="submission" date="2020-09" db="EMBL/GenBank/DDBJ databases">
        <title>Iningainema tapete sp. nov. (Scytonemataceae, Cyanobacteria) from greenhouses in central Florida (USA) produces two types of nodularin with biosynthetic potential for microcystin-LR and anabaenopeptins.</title>
        <authorList>
            <person name="Berthold D.E."/>
            <person name="Lefler F.W."/>
            <person name="Huang I.-S."/>
            <person name="Abdulla H."/>
            <person name="Zimba P.V."/>
            <person name="Laughinghouse H.D. IV."/>
        </authorList>
    </citation>
    <scope>NUCLEOTIDE SEQUENCE</scope>
    <source>
        <strain evidence="10">BLCCT55</strain>
    </source>
</reference>
<dbReference type="PANTHER" id="PTHR45663:SF11">
    <property type="entry name" value="GEO12009P1"/>
    <property type="match status" value="1"/>
</dbReference>
<evidence type="ECO:0000256" key="2">
    <source>
        <dbReference type="ARBA" id="ARBA00022448"/>
    </source>
</evidence>
<dbReference type="PRINTS" id="PR00421">
    <property type="entry name" value="THIOREDOXIN"/>
</dbReference>
<evidence type="ECO:0000256" key="3">
    <source>
        <dbReference type="ARBA" id="ARBA00022982"/>
    </source>
</evidence>
<evidence type="ECO:0000313" key="11">
    <source>
        <dbReference type="Proteomes" id="UP000629098"/>
    </source>
</evidence>
<dbReference type="PIRSF" id="PIRSF000077">
    <property type="entry name" value="Thioredoxin"/>
    <property type="match status" value="1"/>
</dbReference>